<dbReference type="Proteomes" id="UP000026915">
    <property type="component" value="Chromosome 1"/>
</dbReference>
<feature type="region of interest" description="Disordered" evidence="1">
    <location>
        <begin position="147"/>
        <end position="184"/>
    </location>
</feature>
<dbReference type="PANTHER" id="PTHR34482">
    <property type="entry name" value="DNA DAMAGE-INDUCIBLE PROTEIN 1-LIKE"/>
    <property type="match status" value="1"/>
</dbReference>
<sequence>MEKICKALGCSNVRSVELVAFRLDDMAQEWYSSLCRGRTTNAVPLTLSEFNTTFLDRFLPLSVCNARAREFEASVQTFSMTVFDYDIKFTQLSRYVPYLVYTEKMKIQRFVDGLVEPLFMRNCPMAHQSQGSTPDFTQQTSFAPLVATSSDRESNGSKGRGTVTSSQSRPSRLRRQSSTGKGQARVYALTL</sequence>
<evidence type="ECO:0000259" key="2">
    <source>
        <dbReference type="Pfam" id="PF03732"/>
    </source>
</evidence>
<keyword evidence="4" id="KW-1185">Reference proteome</keyword>
<evidence type="ECO:0000313" key="3">
    <source>
        <dbReference type="EMBL" id="EOX94266.1"/>
    </source>
</evidence>
<reference evidence="3 4" key="1">
    <citation type="journal article" date="2013" name="Genome Biol.">
        <title>The genome sequence of the most widely cultivated cacao type and its use to identify candidate genes regulating pod color.</title>
        <authorList>
            <person name="Motamayor J.C."/>
            <person name="Mockaitis K."/>
            <person name="Schmutz J."/>
            <person name="Haiminen N."/>
            <person name="Iii D.L."/>
            <person name="Cornejo O."/>
            <person name="Findley S.D."/>
            <person name="Zheng P."/>
            <person name="Utro F."/>
            <person name="Royaert S."/>
            <person name="Saski C."/>
            <person name="Jenkins J."/>
            <person name="Podicheti R."/>
            <person name="Zhao M."/>
            <person name="Scheffler B.E."/>
            <person name="Stack J.C."/>
            <person name="Feltus F.A."/>
            <person name="Mustiga G.M."/>
            <person name="Amores F."/>
            <person name="Phillips W."/>
            <person name="Marelli J.P."/>
            <person name="May G.D."/>
            <person name="Shapiro H."/>
            <person name="Ma J."/>
            <person name="Bustamante C.D."/>
            <person name="Schnell R.J."/>
            <person name="Main D."/>
            <person name="Gilbert D."/>
            <person name="Parida L."/>
            <person name="Kuhn D.N."/>
        </authorList>
    </citation>
    <scope>NUCLEOTIDE SEQUENCE [LARGE SCALE GENOMIC DNA]</scope>
    <source>
        <strain evidence="4">cv. Matina 1-6</strain>
    </source>
</reference>
<dbReference type="PANTHER" id="PTHR34482:SF36">
    <property type="entry name" value="RETROTRANSPOSON GAG DOMAIN-CONTAINING PROTEIN"/>
    <property type="match status" value="1"/>
</dbReference>
<evidence type="ECO:0000313" key="4">
    <source>
        <dbReference type="Proteomes" id="UP000026915"/>
    </source>
</evidence>
<feature type="domain" description="Retrotransposon gag" evidence="2">
    <location>
        <begin position="18"/>
        <end position="114"/>
    </location>
</feature>
<accession>A0A061DQB0</accession>
<dbReference type="Pfam" id="PF03732">
    <property type="entry name" value="Retrotrans_gag"/>
    <property type="match status" value="1"/>
</dbReference>
<dbReference type="AlphaFoldDB" id="A0A061DQB0"/>
<proteinExistence type="predicted"/>
<dbReference type="HOGENOM" id="CLU_039986_2_0_1"/>
<dbReference type="InParanoid" id="A0A061DQB0"/>
<organism evidence="3 4">
    <name type="scientific">Theobroma cacao</name>
    <name type="common">Cacao</name>
    <name type="synonym">Cocoa</name>
    <dbReference type="NCBI Taxonomy" id="3641"/>
    <lineage>
        <taxon>Eukaryota</taxon>
        <taxon>Viridiplantae</taxon>
        <taxon>Streptophyta</taxon>
        <taxon>Embryophyta</taxon>
        <taxon>Tracheophyta</taxon>
        <taxon>Spermatophyta</taxon>
        <taxon>Magnoliopsida</taxon>
        <taxon>eudicotyledons</taxon>
        <taxon>Gunneridae</taxon>
        <taxon>Pentapetalae</taxon>
        <taxon>rosids</taxon>
        <taxon>malvids</taxon>
        <taxon>Malvales</taxon>
        <taxon>Malvaceae</taxon>
        <taxon>Byttnerioideae</taxon>
        <taxon>Theobroma</taxon>
    </lineage>
</organism>
<gene>
    <name evidence="3" type="ORF">TCM_003838</name>
</gene>
<dbReference type="Gramene" id="EOX94266">
    <property type="protein sequence ID" value="EOX94266"/>
    <property type="gene ID" value="TCM_003838"/>
</dbReference>
<evidence type="ECO:0000256" key="1">
    <source>
        <dbReference type="SAM" id="MobiDB-lite"/>
    </source>
</evidence>
<dbReference type="InterPro" id="IPR005162">
    <property type="entry name" value="Retrotrans_gag_dom"/>
</dbReference>
<dbReference type="EMBL" id="CM001879">
    <property type="protein sequence ID" value="EOX94266.1"/>
    <property type="molecule type" value="Genomic_DNA"/>
</dbReference>
<name>A0A061DQB0_THECC</name>
<protein>
    <recommendedName>
        <fullName evidence="2">Retrotransposon gag domain-containing protein</fullName>
    </recommendedName>
</protein>